<sequence>MSEIRMVLQLLKNSKAPGEDGITAELLKAGGKPVLEVLQKLFNSVLHGGITPEAWSGSAVVLLFKKGDNALLKNHRPISRLRSRVYVLFSRVITNRLARILDDFQPPEQAGLQKRFSTIDHIHTLRQIVQKSEKYNLPLCLVYVDYEKAFDSVVRKKMWELLPGYGVDGRLLRAVQSLYCDCKACVRVGHDLSPMFSVQTGVKQGCVMSSWLFILYLDSCLQKLKDSCLGVKLGDIKVNCLLYADDAVLIAPSEAELQALVTCMKEECEIKGLRLNANKTKVLVFERDEERTKCEIWVNQECLEQVNEIVYLGSAFSRDGRCDLDVDRRVAAGNKVNGALTALVKRQGVAKSARLAIHNAVLVPTLLYGSETWVCQKKHKSKLNAVEMRSLRKMCGVTMADRKRNEEIRNMAGLKDDLITKIDKGVLRWFGHVERMSEDRMVKKIYSAKVNIKRCRGRPRLTFEDHVSKLLEEGRVKSTRIPRRACMKKIMNLKEAKEICKDRDTWRSVLSGYPVRDVREDK</sequence>
<dbReference type="CDD" id="cd01650">
    <property type="entry name" value="RT_nLTR_like"/>
    <property type="match status" value="1"/>
</dbReference>
<evidence type="ECO:0000259" key="1">
    <source>
        <dbReference type="PROSITE" id="PS50878"/>
    </source>
</evidence>
<gene>
    <name evidence="2" type="ORF">PARMNEM_LOCUS11228</name>
</gene>
<dbReference type="AlphaFoldDB" id="A0AAV1L7H9"/>
<accession>A0AAV1L7H9</accession>
<dbReference type="InterPro" id="IPR000477">
    <property type="entry name" value="RT_dom"/>
</dbReference>
<dbReference type="EMBL" id="CAVLGL010000086">
    <property type="protein sequence ID" value="CAK1590928.1"/>
    <property type="molecule type" value="Genomic_DNA"/>
</dbReference>
<proteinExistence type="predicted"/>
<evidence type="ECO:0000313" key="3">
    <source>
        <dbReference type="Proteomes" id="UP001314205"/>
    </source>
</evidence>
<protein>
    <recommendedName>
        <fullName evidence="1">Reverse transcriptase domain-containing protein</fullName>
    </recommendedName>
</protein>
<comment type="caution">
    <text evidence="2">The sequence shown here is derived from an EMBL/GenBank/DDBJ whole genome shotgun (WGS) entry which is preliminary data.</text>
</comment>
<feature type="domain" description="Reverse transcriptase" evidence="1">
    <location>
        <begin position="44"/>
        <end position="316"/>
    </location>
</feature>
<dbReference type="GO" id="GO:0071897">
    <property type="term" value="P:DNA biosynthetic process"/>
    <property type="evidence" value="ECO:0007669"/>
    <property type="project" value="UniProtKB-ARBA"/>
</dbReference>
<name>A0AAV1L7H9_9NEOP</name>
<keyword evidence="3" id="KW-1185">Reference proteome</keyword>
<dbReference type="Pfam" id="PF00078">
    <property type="entry name" value="RVT_1"/>
    <property type="match status" value="1"/>
</dbReference>
<dbReference type="SUPFAM" id="SSF56672">
    <property type="entry name" value="DNA/RNA polymerases"/>
    <property type="match status" value="1"/>
</dbReference>
<dbReference type="PROSITE" id="PS50878">
    <property type="entry name" value="RT_POL"/>
    <property type="match status" value="1"/>
</dbReference>
<dbReference type="Proteomes" id="UP001314205">
    <property type="component" value="Unassembled WGS sequence"/>
</dbReference>
<evidence type="ECO:0000313" key="2">
    <source>
        <dbReference type="EMBL" id="CAK1590928.1"/>
    </source>
</evidence>
<dbReference type="PANTHER" id="PTHR47027:SF30">
    <property type="entry name" value="THAP-TYPE DOMAIN-CONTAINING PROTEIN"/>
    <property type="match status" value="1"/>
</dbReference>
<organism evidence="2 3">
    <name type="scientific">Parnassius mnemosyne</name>
    <name type="common">clouded apollo</name>
    <dbReference type="NCBI Taxonomy" id="213953"/>
    <lineage>
        <taxon>Eukaryota</taxon>
        <taxon>Metazoa</taxon>
        <taxon>Ecdysozoa</taxon>
        <taxon>Arthropoda</taxon>
        <taxon>Hexapoda</taxon>
        <taxon>Insecta</taxon>
        <taxon>Pterygota</taxon>
        <taxon>Neoptera</taxon>
        <taxon>Endopterygota</taxon>
        <taxon>Lepidoptera</taxon>
        <taxon>Glossata</taxon>
        <taxon>Ditrysia</taxon>
        <taxon>Papilionoidea</taxon>
        <taxon>Papilionidae</taxon>
        <taxon>Parnassiinae</taxon>
        <taxon>Parnassini</taxon>
        <taxon>Parnassius</taxon>
        <taxon>Driopa</taxon>
    </lineage>
</organism>
<dbReference type="InterPro" id="IPR043502">
    <property type="entry name" value="DNA/RNA_pol_sf"/>
</dbReference>
<dbReference type="PANTHER" id="PTHR47027">
    <property type="entry name" value="REVERSE TRANSCRIPTASE DOMAIN-CONTAINING PROTEIN"/>
    <property type="match status" value="1"/>
</dbReference>
<reference evidence="2 3" key="1">
    <citation type="submission" date="2023-11" db="EMBL/GenBank/DDBJ databases">
        <authorList>
            <person name="Hedman E."/>
            <person name="Englund M."/>
            <person name="Stromberg M."/>
            <person name="Nyberg Akerstrom W."/>
            <person name="Nylinder S."/>
            <person name="Jareborg N."/>
            <person name="Kallberg Y."/>
            <person name="Kronander E."/>
        </authorList>
    </citation>
    <scope>NUCLEOTIDE SEQUENCE [LARGE SCALE GENOMIC DNA]</scope>
</reference>